<keyword evidence="2" id="KW-0732">Signal</keyword>
<gene>
    <name evidence="4" type="primary">LOC113857973</name>
</gene>
<reference evidence="4" key="2">
    <citation type="submission" date="2025-08" db="UniProtKB">
        <authorList>
            <consortium name="RefSeq"/>
        </authorList>
    </citation>
    <scope>IDENTIFICATION</scope>
    <source>
        <tissue evidence="4">Young leaves</tissue>
    </source>
</reference>
<sequence length="171" mass="20045">MATASVFFSLLFLFTLSHARDIQNPFPHPKPLSEPEPKPHDTVSFPLHTIDPVPLTLLHFRPINRHLHPGRPLPLPSQLPLSLRNGHRRCRHGHRREISYGNDMLVDASGGSRQIPTRWVRAHSVAEPRLPEMMGHPDSDHEHLHHVHREHHHHHHRSWFAKRFREFLNLF</sequence>
<feature type="region of interest" description="Disordered" evidence="1">
    <location>
        <begin position="25"/>
        <end position="46"/>
    </location>
</feature>
<dbReference type="KEGG" id="aprc:113857973"/>
<dbReference type="OrthoDB" id="1293395at2759"/>
<dbReference type="AlphaFoldDB" id="A0A8B8KQJ7"/>
<dbReference type="Proteomes" id="UP000694853">
    <property type="component" value="Unplaced"/>
</dbReference>
<evidence type="ECO:0000313" key="4">
    <source>
        <dbReference type="RefSeq" id="XP_027346141.1"/>
    </source>
</evidence>
<reference evidence="3" key="1">
    <citation type="journal article" date="2019" name="Toxins">
        <title>Detection of Abrin-Like and Prepropulchellin-Like Toxin Genes and Transcripts Using Whole Genome Sequencing and Full-Length Transcript Sequencing of Abrus precatorius.</title>
        <authorList>
            <person name="Hovde B.T."/>
            <person name="Daligault H.E."/>
            <person name="Hanschen E.R."/>
            <person name="Kunde Y.A."/>
            <person name="Johnson M.B."/>
            <person name="Starkenburg S.R."/>
            <person name="Johnson S.L."/>
        </authorList>
    </citation>
    <scope>NUCLEOTIDE SEQUENCE [LARGE SCALE GENOMIC DNA]</scope>
</reference>
<keyword evidence="3" id="KW-1185">Reference proteome</keyword>
<dbReference type="GeneID" id="113857973"/>
<organism evidence="3 4">
    <name type="scientific">Abrus precatorius</name>
    <name type="common">Indian licorice</name>
    <name type="synonym">Glycine abrus</name>
    <dbReference type="NCBI Taxonomy" id="3816"/>
    <lineage>
        <taxon>Eukaryota</taxon>
        <taxon>Viridiplantae</taxon>
        <taxon>Streptophyta</taxon>
        <taxon>Embryophyta</taxon>
        <taxon>Tracheophyta</taxon>
        <taxon>Spermatophyta</taxon>
        <taxon>Magnoliopsida</taxon>
        <taxon>eudicotyledons</taxon>
        <taxon>Gunneridae</taxon>
        <taxon>Pentapetalae</taxon>
        <taxon>rosids</taxon>
        <taxon>fabids</taxon>
        <taxon>Fabales</taxon>
        <taxon>Fabaceae</taxon>
        <taxon>Papilionoideae</taxon>
        <taxon>50 kb inversion clade</taxon>
        <taxon>NPAAA clade</taxon>
        <taxon>indigoferoid/millettioid clade</taxon>
        <taxon>Abreae</taxon>
        <taxon>Abrus</taxon>
    </lineage>
</organism>
<feature type="chain" id="PRO_5034199793" evidence="2">
    <location>
        <begin position="20"/>
        <end position="171"/>
    </location>
</feature>
<evidence type="ECO:0000256" key="1">
    <source>
        <dbReference type="SAM" id="MobiDB-lite"/>
    </source>
</evidence>
<dbReference type="RefSeq" id="XP_027346141.1">
    <property type="nucleotide sequence ID" value="XM_027490340.1"/>
</dbReference>
<accession>A0A8B8KQJ7</accession>
<feature type="compositionally biased region" description="Basic and acidic residues" evidence="1">
    <location>
        <begin position="31"/>
        <end position="41"/>
    </location>
</feature>
<evidence type="ECO:0000313" key="3">
    <source>
        <dbReference type="Proteomes" id="UP000694853"/>
    </source>
</evidence>
<evidence type="ECO:0000256" key="2">
    <source>
        <dbReference type="SAM" id="SignalP"/>
    </source>
</evidence>
<proteinExistence type="predicted"/>
<feature type="signal peptide" evidence="2">
    <location>
        <begin position="1"/>
        <end position="19"/>
    </location>
</feature>
<name>A0A8B8KQJ7_ABRPR</name>
<protein>
    <submittedName>
        <fullName evidence="4">Protein naked cuticle homolog 2-like</fullName>
    </submittedName>
</protein>